<comment type="caution">
    <text evidence="2">The sequence shown here is derived from an EMBL/GenBank/DDBJ whole genome shotgun (WGS) entry which is preliminary data.</text>
</comment>
<dbReference type="Proteomes" id="UP001295684">
    <property type="component" value="Unassembled WGS sequence"/>
</dbReference>
<keyword evidence="3" id="KW-1185">Reference proteome</keyword>
<sequence length="744" mass="85604">MELDPNDSILFKEKIQRLSVAELDQILEEAKSAIDIQESKQDQHLARLEWMRMRLTIYNIKSCEENLKVFEDLYQNLVSPEPENEEEVIPLKYKADFLNLFLDIFMYNGGYTRCQVIMEIFKDLLDDNPTDDFVAFKYYSAYLSVAINYMTLTAETPEEYIAIISEDISARTFCKEASTHLNWLEKYLRAKFYISRDFDKWLLLCDELLAICKSTKSFAYIRALSNPTSDNKGNFDKKLKDRINLIISLAEKELQTHPEPDLAECQIGINIAKIPDILEAKDKGALSKLINNLEDLMKHHRLNKCSTLYNQITCCMCIFGAVGSDNLEYSSDQDIIFRFNRDLEKLIVEATYETNYCKMESFGIAVAFEEIIGALIDYKVVKKYADTIKQDKLTYIAFMGSFSIINDFGLKSYVETALEYCEDLGIGKLHQFRIDLDFTDNFLAWQMDKDSNKAEAMANFDSLAKLYEQNRNPVTEKKLEVIYSIQLTMAEKLCDPEKYVEAAQKYLATQKVPTEANDIIYTKISGILYRKGDVALANKVCNDFINYAKNAGENTKSFQKALTNKLTLCLNRTDSPEFVEFSQNYEQVTKNVYGQNSMEHAHAIKLLSQGKMLTAQYQEAYQKALDCYDIYKAQFGSEVNSESSGVLTDMAFIKSRLCEFEDADNLIKKAKEIEQKITSKYSPKYYMIRQGEDAINKKRKRLEAERKLLIGDRQFSKTKLTLGLIGIGLAAFGAIYYIKSKKSE</sequence>
<protein>
    <submittedName>
        <fullName evidence="2">Uncharacterized protein</fullName>
    </submittedName>
</protein>
<name>A0AAD1Y6X1_EUPCR</name>
<gene>
    <name evidence="2" type="ORF">ECRASSUSDP1_LOCUS27362</name>
</gene>
<reference evidence="2" key="1">
    <citation type="submission" date="2023-07" db="EMBL/GenBank/DDBJ databases">
        <authorList>
            <consortium name="AG Swart"/>
            <person name="Singh M."/>
            <person name="Singh A."/>
            <person name="Seah K."/>
            <person name="Emmerich C."/>
        </authorList>
    </citation>
    <scope>NUCLEOTIDE SEQUENCE</scope>
    <source>
        <strain evidence="2">DP1</strain>
    </source>
</reference>
<evidence type="ECO:0000256" key="1">
    <source>
        <dbReference type="SAM" id="Phobius"/>
    </source>
</evidence>
<organism evidence="2 3">
    <name type="scientific">Euplotes crassus</name>
    <dbReference type="NCBI Taxonomy" id="5936"/>
    <lineage>
        <taxon>Eukaryota</taxon>
        <taxon>Sar</taxon>
        <taxon>Alveolata</taxon>
        <taxon>Ciliophora</taxon>
        <taxon>Intramacronucleata</taxon>
        <taxon>Spirotrichea</taxon>
        <taxon>Hypotrichia</taxon>
        <taxon>Euplotida</taxon>
        <taxon>Euplotidae</taxon>
        <taxon>Moneuplotes</taxon>
    </lineage>
</organism>
<evidence type="ECO:0000313" key="3">
    <source>
        <dbReference type="Proteomes" id="UP001295684"/>
    </source>
</evidence>
<dbReference type="EMBL" id="CAMPGE010028233">
    <property type="protein sequence ID" value="CAI2385779.1"/>
    <property type="molecule type" value="Genomic_DNA"/>
</dbReference>
<dbReference type="AlphaFoldDB" id="A0AAD1Y6X1"/>
<feature type="transmembrane region" description="Helical" evidence="1">
    <location>
        <begin position="720"/>
        <end position="738"/>
    </location>
</feature>
<evidence type="ECO:0000313" key="2">
    <source>
        <dbReference type="EMBL" id="CAI2385779.1"/>
    </source>
</evidence>
<accession>A0AAD1Y6X1</accession>
<keyword evidence="1" id="KW-0472">Membrane</keyword>
<keyword evidence="1" id="KW-0812">Transmembrane</keyword>
<proteinExistence type="predicted"/>
<keyword evidence="1" id="KW-1133">Transmembrane helix</keyword>